<dbReference type="Proteomes" id="UP000835052">
    <property type="component" value="Unassembled WGS sequence"/>
</dbReference>
<dbReference type="PANTHER" id="PTHR24121:SF23">
    <property type="entry name" value="NO MECHANORECEPTOR POTENTIAL C, ISOFORM H"/>
    <property type="match status" value="1"/>
</dbReference>
<evidence type="ECO:0000313" key="2">
    <source>
        <dbReference type="EMBL" id="CAD6195221.1"/>
    </source>
</evidence>
<feature type="repeat" description="ANK" evidence="1">
    <location>
        <begin position="108"/>
        <end position="129"/>
    </location>
</feature>
<accession>A0A8S1HLF5</accession>
<gene>
    <name evidence="2" type="ORF">CAUJ_LOCUS11140</name>
</gene>
<dbReference type="Gene3D" id="1.25.40.20">
    <property type="entry name" value="Ankyrin repeat-containing domain"/>
    <property type="match status" value="1"/>
</dbReference>
<organism evidence="2 3">
    <name type="scientific">Caenorhabditis auriculariae</name>
    <dbReference type="NCBI Taxonomy" id="2777116"/>
    <lineage>
        <taxon>Eukaryota</taxon>
        <taxon>Metazoa</taxon>
        <taxon>Ecdysozoa</taxon>
        <taxon>Nematoda</taxon>
        <taxon>Chromadorea</taxon>
        <taxon>Rhabditida</taxon>
        <taxon>Rhabditina</taxon>
        <taxon>Rhabditomorpha</taxon>
        <taxon>Rhabditoidea</taxon>
        <taxon>Rhabditidae</taxon>
        <taxon>Peloderinae</taxon>
        <taxon>Caenorhabditis</taxon>
    </lineage>
</organism>
<dbReference type="SUPFAM" id="SSF48403">
    <property type="entry name" value="Ankyrin repeat"/>
    <property type="match status" value="1"/>
</dbReference>
<dbReference type="PANTHER" id="PTHR24121">
    <property type="entry name" value="NO MECHANORECEPTOR POTENTIAL C, ISOFORM D-RELATED"/>
    <property type="match status" value="1"/>
</dbReference>
<keyword evidence="3" id="KW-1185">Reference proteome</keyword>
<proteinExistence type="predicted"/>
<name>A0A8S1HLF5_9PELO</name>
<dbReference type="SMART" id="SM00248">
    <property type="entry name" value="ANK"/>
    <property type="match status" value="3"/>
</dbReference>
<comment type="caution">
    <text evidence="2">The sequence shown here is derived from an EMBL/GenBank/DDBJ whole genome shotgun (WGS) entry which is preliminary data.</text>
</comment>
<dbReference type="InterPro" id="IPR036770">
    <property type="entry name" value="Ankyrin_rpt-contain_sf"/>
</dbReference>
<dbReference type="PROSITE" id="PS50297">
    <property type="entry name" value="ANK_REP_REGION"/>
    <property type="match status" value="1"/>
</dbReference>
<evidence type="ECO:0000256" key="1">
    <source>
        <dbReference type="PROSITE-ProRule" id="PRU00023"/>
    </source>
</evidence>
<reference evidence="2" key="1">
    <citation type="submission" date="2020-10" db="EMBL/GenBank/DDBJ databases">
        <authorList>
            <person name="Kikuchi T."/>
        </authorList>
    </citation>
    <scope>NUCLEOTIDE SEQUENCE</scope>
    <source>
        <strain evidence="2">NKZ352</strain>
    </source>
</reference>
<dbReference type="InterPro" id="IPR002110">
    <property type="entry name" value="Ankyrin_rpt"/>
</dbReference>
<dbReference type="PROSITE" id="PS50088">
    <property type="entry name" value="ANK_REPEAT"/>
    <property type="match status" value="1"/>
</dbReference>
<dbReference type="AlphaFoldDB" id="A0A8S1HLF5"/>
<evidence type="ECO:0000313" key="3">
    <source>
        <dbReference type="Proteomes" id="UP000835052"/>
    </source>
</evidence>
<dbReference type="OrthoDB" id="10261302at2759"/>
<dbReference type="EMBL" id="CAJGYM010000052">
    <property type="protein sequence ID" value="CAD6195221.1"/>
    <property type="molecule type" value="Genomic_DNA"/>
</dbReference>
<keyword evidence="1" id="KW-0040">ANK repeat</keyword>
<sequence length="202" mass="22125">MRAETTTQPHQQQLHLVLPEQNVDYLPLQVIDDGEVVVLDEHHKCDDVFSAVQNRHLSCLAKFSNNDLLTKDTFGQTSLHHAAKVGDQRTIKCLIDRVPDLKDIQSSNGETPAHISAAHGDMRAVELLLGGSLRNAMKTAMLTDVNGTSVLMASVARGDNELALWLLKRVQKGRGLSVLSTNQALSPFLSCQDPFFDGSSKS</sequence>
<protein>
    <submittedName>
        <fullName evidence="2">Uncharacterized protein</fullName>
    </submittedName>
</protein>
<dbReference type="Pfam" id="PF12796">
    <property type="entry name" value="Ank_2"/>
    <property type="match status" value="1"/>
</dbReference>